<sequence>MAECFAKNPDERPTFWEILKKLSPDENAEKYSKIVPLSEGSDKRSEKKKEEEKKTQKSIRNKSSRFEEKSQAKHAESIFLSPAFSDGGSRRARKPRGLTVEKNNES</sequence>
<comment type="caution">
    <text evidence="2">The sequence shown here is derived from an EMBL/GenBank/DDBJ whole genome shotgun (WGS) entry which is preliminary data.</text>
</comment>
<evidence type="ECO:0000313" key="2">
    <source>
        <dbReference type="EMBL" id="CAI5439985.1"/>
    </source>
</evidence>
<dbReference type="EMBL" id="CANHGI010000001">
    <property type="protein sequence ID" value="CAI5439985.1"/>
    <property type="molecule type" value="Genomic_DNA"/>
</dbReference>
<evidence type="ECO:0000256" key="1">
    <source>
        <dbReference type="SAM" id="MobiDB-lite"/>
    </source>
</evidence>
<dbReference type="Gene3D" id="1.10.510.10">
    <property type="entry name" value="Transferase(Phosphotransferase) domain 1"/>
    <property type="match status" value="1"/>
</dbReference>
<protein>
    <submittedName>
        <fullName evidence="2">Uncharacterized protein</fullName>
    </submittedName>
</protein>
<proteinExistence type="predicted"/>
<dbReference type="Proteomes" id="UP001152747">
    <property type="component" value="Unassembled WGS sequence"/>
</dbReference>
<feature type="compositionally biased region" description="Basic and acidic residues" evidence="1">
    <location>
        <begin position="40"/>
        <end position="55"/>
    </location>
</feature>
<feature type="compositionally biased region" description="Basic and acidic residues" evidence="1">
    <location>
        <begin position="64"/>
        <end position="76"/>
    </location>
</feature>
<gene>
    <name evidence="2" type="ORF">CAMP_LOCUS2622</name>
</gene>
<organism evidence="2 3">
    <name type="scientific">Caenorhabditis angaria</name>
    <dbReference type="NCBI Taxonomy" id="860376"/>
    <lineage>
        <taxon>Eukaryota</taxon>
        <taxon>Metazoa</taxon>
        <taxon>Ecdysozoa</taxon>
        <taxon>Nematoda</taxon>
        <taxon>Chromadorea</taxon>
        <taxon>Rhabditida</taxon>
        <taxon>Rhabditina</taxon>
        <taxon>Rhabditomorpha</taxon>
        <taxon>Rhabditoidea</taxon>
        <taxon>Rhabditidae</taxon>
        <taxon>Peloderinae</taxon>
        <taxon>Caenorhabditis</taxon>
    </lineage>
</organism>
<accession>A0A9P1I7M4</accession>
<evidence type="ECO:0000313" key="3">
    <source>
        <dbReference type="Proteomes" id="UP001152747"/>
    </source>
</evidence>
<keyword evidence="3" id="KW-1185">Reference proteome</keyword>
<feature type="region of interest" description="Disordered" evidence="1">
    <location>
        <begin position="27"/>
        <end position="106"/>
    </location>
</feature>
<reference evidence="2" key="1">
    <citation type="submission" date="2022-11" db="EMBL/GenBank/DDBJ databases">
        <authorList>
            <person name="Kikuchi T."/>
        </authorList>
    </citation>
    <scope>NUCLEOTIDE SEQUENCE</scope>
    <source>
        <strain evidence="2">PS1010</strain>
    </source>
</reference>
<name>A0A9P1I7M4_9PELO</name>
<dbReference type="AlphaFoldDB" id="A0A9P1I7M4"/>